<keyword evidence="2" id="KW-1185">Reference proteome</keyword>
<accession>A0A3E0X136</accession>
<evidence type="ECO:0000313" key="2">
    <source>
        <dbReference type="Proteomes" id="UP000256763"/>
    </source>
</evidence>
<evidence type="ECO:0000313" key="1">
    <source>
        <dbReference type="EMBL" id="RFA38141.1"/>
    </source>
</evidence>
<protein>
    <recommendedName>
        <fullName evidence="3">Protein kinase domain-containing protein</fullName>
    </recommendedName>
</protein>
<dbReference type="AlphaFoldDB" id="A0A3E0X136"/>
<sequence length="77" mass="8365">MAISLQIGQGNIFLTGYQSAGAMYEGNTARVYRARRESDGQPVILKVLRGGADAQARLRKEYELVRSLTGRGSLCAC</sequence>
<proteinExistence type="predicted"/>
<name>A0A3E0X136_9GAMM</name>
<dbReference type="InterPro" id="IPR011009">
    <property type="entry name" value="Kinase-like_dom_sf"/>
</dbReference>
<dbReference type="EMBL" id="NFZW01000005">
    <property type="protein sequence ID" value="RFA38141.1"/>
    <property type="molecule type" value="Genomic_DNA"/>
</dbReference>
<dbReference type="SUPFAM" id="SSF56112">
    <property type="entry name" value="Protein kinase-like (PK-like)"/>
    <property type="match status" value="1"/>
</dbReference>
<evidence type="ECO:0008006" key="3">
    <source>
        <dbReference type="Google" id="ProtNLM"/>
    </source>
</evidence>
<dbReference type="Proteomes" id="UP000256763">
    <property type="component" value="Unassembled WGS sequence"/>
</dbReference>
<dbReference type="Gene3D" id="3.30.200.20">
    <property type="entry name" value="Phosphorylase Kinase, domain 1"/>
    <property type="match status" value="1"/>
</dbReference>
<gene>
    <name evidence="1" type="ORF">CAL65_07395</name>
</gene>
<organism evidence="1 2">
    <name type="scientific">Alkalilimnicola ehrlichii</name>
    <dbReference type="NCBI Taxonomy" id="351052"/>
    <lineage>
        <taxon>Bacteria</taxon>
        <taxon>Pseudomonadati</taxon>
        <taxon>Pseudomonadota</taxon>
        <taxon>Gammaproteobacteria</taxon>
        <taxon>Chromatiales</taxon>
        <taxon>Ectothiorhodospiraceae</taxon>
        <taxon>Alkalilimnicola</taxon>
    </lineage>
</organism>
<dbReference type="RefSeq" id="WP_116301456.1">
    <property type="nucleotide sequence ID" value="NZ_NFZV01000004.1"/>
</dbReference>
<comment type="caution">
    <text evidence="1">The sequence shown here is derived from an EMBL/GenBank/DDBJ whole genome shotgun (WGS) entry which is preliminary data.</text>
</comment>
<reference evidence="2" key="1">
    <citation type="submission" date="2017-05" db="EMBL/GenBank/DDBJ databases">
        <authorList>
            <person name="Sharma S."/>
            <person name="Sidhu C."/>
            <person name="Pinnaka A.K."/>
        </authorList>
    </citation>
    <scope>NUCLEOTIDE SEQUENCE [LARGE SCALE GENOMIC DNA]</scope>
    <source>
        <strain evidence="2">AK93</strain>
    </source>
</reference>